<dbReference type="GO" id="GO:0005737">
    <property type="term" value="C:cytoplasm"/>
    <property type="evidence" value="ECO:0007669"/>
    <property type="project" value="UniProtKB-SubCell"/>
</dbReference>
<feature type="domain" description="EF-hand" evidence="7">
    <location>
        <begin position="220"/>
        <end position="255"/>
    </location>
</feature>
<dbReference type="OrthoDB" id="10248537at2759"/>
<feature type="domain" description="EF-hand" evidence="7">
    <location>
        <begin position="381"/>
        <end position="416"/>
    </location>
</feature>
<dbReference type="PANTHER" id="PTHR46212:SF3">
    <property type="entry name" value="GH27120P"/>
    <property type="match status" value="1"/>
</dbReference>
<evidence type="ECO:0000256" key="5">
    <source>
        <dbReference type="ARBA" id="ARBA00022837"/>
    </source>
</evidence>
<evidence type="ECO:0000256" key="2">
    <source>
        <dbReference type="ARBA" id="ARBA00022490"/>
    </source>
</evidence>
<evidence type="ECO:0000313" key="8">
    <source>
        <dbReference type="EMBL" id="KOO29538.1"/>
    </source>
</evidence>
<reference evidence="9" key="1">
    <citation type="journal article" date="2015" name="PLoS Genet.">
        <title>Genome Sequence and Transcriptome Analyses of Chrysochromulina tobin: Metabolic Tools for Enhanced Algal Fitness in the Prominent Order Prymnesiales (Haptophyceae).</title>
        <authorList>
            <person name="Hovde B.T."/>
            <person name="Deodato C.R."/>
            <person name="Hunsperger H.M."/>
            <person name="Ryken S.A."/>
            <person name="Yost W."/>
            <person name="Jha R.K."/>
            <person name="Patterson J."/>
            <person name="Monnat R.J. Jr."/>
            <person name="Barlow S.B."/>
            <person name="Starkenburg S.R."/>
            <person name="Cattolico R.A."/>
        </authorList>
    </citation>
    <scope>NUCLEOTIDE SEQUENCE</scope>
    <source>
        <strain evidence="9">CCMP291</strain>
    </source>
</reference>
<sequence>MYVLHDMLCGLTWGSSSETSSSSQLVLRSRSSATHEIERKLHEQDERLDRLQKALEKSDAQDEDLRSGWALMMHDLKEMTRMAGQLLAKTNKWKANTAAQHLDEWFQYFDRDASGGIDVQELQRGLERLGMDSHSHQAKAIVKRYAGKGQIDAKQFSRLVRDVQLLLTFDQDGSGTLDADELLPALLQLGLHSCTERHAELILRAWDVDGSGRLDLLEFTDLVRSLQAFSRFDLDGSGDIDLPELREALHLLGLPVDSDIAQAILRRYDADASRRIELHEFAVLVRDISLFTSFDRDGNGVLDADELLPALRKLGLSDKAIAQVTTIVATWDENGDGQINLLEFVTLVRDLKVFTQFDRDGSGTISAAELRLALRELGTNVDNDVAAIILAKYDRDRSGVIELHEFSHLVRDLPALVGPRGAYEDPFAIDFLPSNPMSC</sequence>
<protein>
    <submittedName>
        <fullName evidence="8">Calmodulin</fullName>
    </submittedName>
</protein>
<dbReference type="InterPro" id="IPR051426">
    <property type="entry name" value="Peflin/Sorcin_CaBP"/>
</dbReference>
<feature type="domain" description="EF-hand" evidence="7">
    <location>
        <begin position="97"/>
        <end position="132"/>
    </location>
</feature>
<keyword evidence="9" id="KW-1185">Reference proteome</keyword>
<dbReference type="Pfam" id="PF13499">
    <property type="entry name" value="EF-hand_7"/>
    <property type="match status" value="4"/>
</dbReference>
<organism evidence="8 9">
    <name type="scientific">Chrysochromulina tobinii</name>
    <dbReference type="NCBI Taxonomy" id="1460289"/>
    <lineage>
        <taxon>Eukaryota</taxon>
        <taxon>Haptista</taxon>
        <taxon>Haptophyta</taxon>
        <taxon>Prymnesiophyceae</taxon>
        <taxon>Prymnesiales</taxon>
        <taxon>Chrysochromulinaceae</taxon>
        <taxon>Chrysochromulina</taxon>
    </lineage>
</organism>
<keyword evidence="2" id="KW-0963">Cytoplasm</keyword>
<feature type="domain" description="EF-hand" evidence="7">
    <location>
        <begin position="169"/>
        <end position="192"/>
    </location>
</feature>
<feature type="domain" description="EF-hand" evidence="7">
    <location>
        <begin position="290"/>
        <end position="317"/>
    </location>
</feature>
<evidence type="ECO:0000256" key="4">
    <source>
        <dbReference type="ARBA" id="ARBA00022737"/>
    </source>
</evidence>
<evidence type="ECO:0000256" key="3">
    <source>
        <dbReference type="ARBA" id="ARBA00022723"/>
    </source>
</evidence>
<dbReference type="InterPro" id="IPR018247">
    <property type="entry name" value="EF_Hand_1_Ca_BS"/>
</dbReference>
<dbReference type="GO" id="GO:0005509">
    <property type="term" value="F:calcium ion binding"/>
    <property type="evidence" value="ECO:0007669"/>
    <property type="project" value="InterPro"/>
</dbReference>
<dbReference type="PANTHER" id="PTHR46212">
    <property type="entry name" value="PEFLIN"/>
    <property type="match status" value="1"/>
</dbReference>
<dbReference type="GO" id="GO:0048306">
    <property type="term" value="F:calcium-dependent protein binding"/>
    <property type="evidence" value="ECO:0007669"/>
    <property type="project" value="UniProtKB-ARBA"/>
</dbReference>
<proteinExistence type="predicted"/>
<name>A0A0M0JTU5_9EUKA</name>
<dbReference type="SUPFAM" id="SSF47473">
    <property type="entry name" value="EF-hand"/>
    <property type="match status" value="3"/>
</dbReference>
<gene>
    <name evidence="8" type="ORF">Ctob_007602</name>
</gene>
<keyword evidence="4" id="KW-0677">Repeat</keyword>
<feature type="coiled-coil region" evidence="6">
    <location>
        <begin position="34"/>
        <end position="61"/>
    </location>
</feature>
<comment type="subcellular location">
    <subcellularLocation>
        <location evidence="1">Cytoplasm</location>
    </subcellularLocation>
</comment>
<dbReference type="AlphaFoldDB" id="A0A0M0JTU5"/>
<dbReference type="PROSITE" id="PS00018">
    <property type="entry name" value="EF_HAND_1"/>
    <property type="match status" value="5"/>
</dbReference>
<dbReference type="CDD" id="cd00051">
    <property type="entry name" value="EFh"/>
    <property type="match status" value="1"/>
</dbReference>
<evidence type="ECO:0000313" key="9">
    <source>
        <dbReference type="Proteomes" id="UP000037460"/>
    </source>
</evidence>
<dbReference type="PROSITE" id="PS50222">
    <property type="entry name" value="EF_HAND_2"/>
    <property type="match status" value="6"/>
</dbReference>
<evidence type="ECO:0000256" key="6">
    <source>
        <dbReference type="SAM" id="Coils"/>
    </source>
</evidence>
<accession>A0A0M0JTU5</accession>
<evidence type="ECO:0000256" key="1">
    <source>
        <dbReference type="ARBA" id="ARBA00004496"/>
    </source>
</evidence>
<keyword evidence="3" id="KW-0479">Metal-binding</keyword>
<dbReference type="Proteomes" id="UP000037460">
    <property type="component" value="Unassembled WGS sequence"/>
</dbReference>
<dbReference type="InterPro" id="IPR002048">
    <property type="entry name" value="EF_hand_dom"/>
</dbReference>
<dbReference type="EMBL" id="JWZX01002400">
    <property type="protein sequence ID" value="KOO29538.1"/>
    <property type="molecule type" value="Genomic_DNA"/>
</dbReference>
<comment type="caution">
    <text evidence="8">The sequence shown here is derived from an EMBL/GenBank/DDBJ whole genome shotgun (WGS) entry which is preliminary data.</text>
</comment>
<dbReference type="Gene3D" id="1.10.238.10">
    <property type="entry name" value="EF-hand"/>
    <property type="match status" value="5"/>
</dbReference>
<keyword evidence="6" id="KW-0175">Coiled coil</keyword>
<dbReference type="SMART" id="SM00054">
    <property type="entry name" value="EFh"/>
    <property type="match status" value="9"/>
</dbReference>
<dbReference type="InterPro" id="IPR011992">
    <property type="entry name" value="EF-hand-dom_pair"/>
</dbReference>
<dbReference type="Pfam" id="PF13202">
    <property type="entry name" value="EF-hand_5"/>
    <property type="match status" value="1"/>
</dbReference>
<feature type="domain" description="EF-hand" evidence="7">
    <location>
        <begin position="352"/>
        <end position="380"/>
    </location>
</feature>
<keyword evidence="5" id="KW-0106">Calcium</keyword>
<evidence type="ECO:0000259" key="7">
    <source>
        <dbReference type="PROSITE" id="PS50222"/>
    </source>
</evidence>